<dbReference type="SUPFAM" id="SSF52151">
    <property type="entry name" value="FabD/lysophospholipase-like"/>
    <property type="match status" value="1"/>
</dbReference>
<evidence type="ECO:0000313" key="7">
    <source>
        <dbReference type="Proteomes" id="UP000799439"/>
    </source>
</evidence>
<evidence type="ECO:0000256" key="3">
    <source>
        <dbReference type="ARBA" id="ARBA00023098"/>
    </source>
</evidence>
<feature type="short sequence motif" description="GXGXXG" evidence="4">
    <location>
        <begin position="13"/>
        <end position="18"/>
    </location>
</feature>
<dbReference type="PANTHER" id="PTHR24185:SF1">
    <property type="entry name" value="CALCIUM-INDEPENDENT PHOSPHOLIPASE A2-GAMMA"/>
    <property type="match status" value="1"/>
</dbReference>
<keyword evidence="2" id="KW-0442">Lipid degradation</keyword>
<dbReference type="OrthoDB" id="1658288at2759"/>
<dbReference type="InterPro" id="IPR016035">
    <property type="entry name" value="Acyl_Trfase/lysoPLipase"/>
</dbReference>
<proteinExistence type="predicted"/>
<accession>A0A9P4J6F0</accession>
<feature type="domain" description="PNPLA" evidence="5">
    <location>
        <begin position="9"/>
        <end position="128"/>
    </location>
</feature>
<evidence type="ECO:0000259" key="5">
    <source>
        <dbReference type="PROSITE" id="PS51635"/>
    </source>
</evidence>
<dbReference type="GO" id="GO:0016042">
    <property type="term" value="P:lipid catabolic process"/>
    <property type="evidence" value="ECO:0007669"/>
    <property type="project" value="UniProtKB-KW"/>
</dbReference>
<evidence type="ECO:0000256" key="2">
    <source>
        <dbReference type="ARBA" id="ARBA00022963"/>
    </source>
</evidence>
<evidence type="ECO:0000256" key="4">
    <source>
        <dbReference type="PROSITE-ProRule" id="PRU01161"/>
    </source>
</evidence>
<comment type="caution">
    <text evidence="4">Lacks conserved residue(s) required for the propagation of feature annotation.</text>
</comment>
<dbReference type="InterPro" id="IPR002641">
    <property type="entry name" value="PNPLA_dom"/>
</dbReference>
<protein>
    <submittedName>
        <fullName evidence="6">FabD/lysophospholipase-like protein</fullName>
    </submittedName>
</protein>
<dbReference type="PROSITE" id="PS51635">
    <property type="entry name" value="PNPLA"/>
    <property type="match status" value="1"/>
</dbReference>
<sequence>MLDRQVNLLCIDGGGVKGLSALLLIRKLMEFIDSENPPKPCEHFDMIGGTNTGGLIAIMLGRLRMTVDECIDHYLSLHDSVFLDNGIFELRDRYNDYAMEESVKDVLRSKNIDEDTLLKDTEDTACKV</sequence>
<dbReference type="GO" id="GO:0047499">
    <property type="term" value="F:calcium-independent phospholipase A2 activity"/>
    <property type="evidence" value="ECO:0007669"/>
    <property type="project" value="TreeGrafter"/>
</dbReference>
<evidence type="ECO:0000256" key="1">
    <source>
        <dbReference type="ARBA" id="ARBA00022801"/>
    </source>
</evidence>
<dbReference type="EMBL" id="ML996082">
    <property type="protein sequence ID" value="KAF2156233.1"/>
    <property type="molecule type" value="Genomic_DNA"/>
</dbReference>
<keyword evidence="3" id="KW-0443">Lipid metabolism</keyword>
<evidence type="ECO:0000313" key="6">
    <source>
        <dbReference type="EMBL" id="KAF2156233.1"/>
    </source>
</evidence>
<dbReference type="GO" id="GO:0016020">
    <property type="term" value="C:membrane"/>
    <property type="evidence" value="ECO:0007669"/>
    <property type="project" value="TreeGrafter"/>
</dbReference>
<reference evidence="6" key="1">
    <citation type="journal article" date="2020" name="Stud. Mycol.">
        <title>101 Dothideomycetes genomes: a test case for predicting lifestyles and emergence of pathogens.</title>
        <authorList>
            <person name="Haridas S."/>
            <person name="Albert R."/>
            <person name="Binder M."/>
            <person name="Bloem J."/>
            <person name="Labutti K."/>
            <person name="Salamov A."/>
            <person name="Andreopoulos B."/>
            <person name="Baker S."/>
            <person name="Barry K."/>
            <person name="Bills G."/>
            <person name="Bluhm B."/>
            <person name="Cannon C."/>
            <person name="Castanera R."/>
            <person name="Culley D."/>
            <person name="Daum C."/>
            <person name="Ezra D."/>
            <person name="Gonzalez J."/>
            <person name="Henrissat B."/>
            <person name="Kuo A."/>
            <person name="Liang C."/>
            <person name="Lipzen A."/>
            <person name="Lutzoni F."/>
            <person name="Magnuson J."/>
            <person name="Mondo S."/>
            <person name="Nolan M."/>
            <person name="Ohm R."/>
            <person name="Pangilinan J."/>
            <person name="Park H.-J."/>
            <person name="Ramirez L."/>
            <person name="Alfaro M."/>
            <person name="Sun H."/>
            <person name="Tritt A."/>
            <person name="Yoshinaga Y."/>
            <person name="Zwiers L.-H."/>
            <person name="Turgeon B."/>
            <person name="Goodwin S."/>
            <person name="Spatafora J."/>
            <person name="Crous P."/>
            <person name="Grigoriev I."/>
        </authorList>
    </citation>
    <scope>NUCLEOTIDE SEQUENCE</scope>
    <source>
        <strain evidence="6">CBS 260.36</strain>
    </source>
</reference>
<organism evidence="6 7">
    <name type="scientific">Myriangium duriaei CBS 260.36</name>
    <dbReference type="NCBI Taxonomy" id="1168546"/>
    <lineage>
        <taxon>Eukaryota</taxon>
        <taxon>Fungi</taxon>
        <taxon>Dikarya</taxon>
        <taxon>Ascomycota</taxon>
        <taxon>Pezizomycotina</taxon>
        <taxon>Dothideomycetes</taxon>
        <taxon>Dothideomycetidae</taxon>
        <taxon>Myriangiales</taxon>
        <taxon>Myriangiaceae</taxon>
        <taxon>Myriangium</taxon>
    </lineage>
</organism>
<comment type="caution">
    <text evidence="6">The sequence shown here is derived from an EMBL/GenBank/DDBJ whole genome shotgun (WGS) entry which is preliminary data.</text>
</comment>
<dbReference type="AlphaFoldDB" id="A0A9P4J6F0"/>
<name>A0A9P4J6F0_9PEZI</name>
<gene>
    <name evidence="6" type="ORF">K461DRAFT_275356</name>
</gene>
<dbReference type="Proteomes" id="UP000799439">
    <property type="component" value="Unassembled WGS sequence"/>
</dbReference>
<keyword evidence="1" id="KW-0378">Hydrolase</keyword>
<dbReference type="GO" id="GO:0046486">
    <property type="term" value="P:glycerolipid metabolic process"/>
    <property type="evidence" value="ECO:0007669"/>
    <property type="project" value="UniProtKB-ARBA"/>
</dbReference>
<dbReference type="GO" id="GO:0019369">
    <property type="term" value="P:arachidonate metabolic process"/>
    <property type="evidence" value="ECO:0007669"/>
    <property type="project" value="TreeGrafter"/>
</dbReference>
<dbReference type="Gene3D" id="3.40.1090.10">
    <property type="entry name" value="Cytosolic phospholipase A2 catalytic domain"/>
    <property type="match status" value="1"/>
</dbReference>
<keyword evidence="7" id="KW-1185">Reference proteome</keyword>
<dbReference type="Pfam" id="PF01734">
    <property type="entry name" value="Patatin"/>
    <property type="match status" value="1"/>
</dbReference>
<dbReference type="PANTHER" id="PTHR24185">
    <property type="entry name" value="CALCIUM-INDEPENDENT PHOSPHOLIPASE A2-GAMMA"/>
    <property type="match status" value="1"/>
</dbReference>